<dbReference type="Proteomes" id="UP001260188">
    <property type="component" value="Unassembled WGS sequence"/>
</dbReference>
<feature type="region of interest" description="Disordered" evidence="1">
    <location>
        <begin position="25"/>
        <end position="47"/>
    </location>
</feature>
<evidence type="ECO:0008006" key="5">
    <source>
        <dbReference type="Google" id="ProtNLM"/>
    </source>
</evidence>
<evidence type="ECO:0000313" key="3">
    <source>
        <dbReference type="EMBL" id="MDR6166055.1"/>
    </source>
</evidence>
<name>A0ABU1HWQ3_9MICO</name>
<dbReference type="EMBL" id="JAVIZA010000001">
    <property type="protein sequence ID" value="MDR6166055.1"/>
    <property type="molecule type" value="Genomic_DNA"/>
</dbReference>
<sequence>MNRILLASTATLTLLLAGCAVSSPEVEATRAATPPPAPTALPTPTEIVGTPVADEVDAMKDVWEDATPEQQTWALQQIEAAAAEGDPTTAIVERAAEMGFTVTPEAVDEFLAWLATHPTN</sequence>
<evidence type="ECO:0000313" key="4">
    <source>
        <dbReference type="Proteomes" id="UP001260188"/>
    </source>
</evidence>
<gene>
    <name evidence="3" type="ORF">QE367_000259</name>
</gene>
<protein>
    <recommendedName>
        <fullName evidence="5">Host cell surface-exposed lipoprotein Ltp-like HTH region domain-containing protein</fullName>
    </recommendedName>
</protein>
<keyword evidence="2" id="KW-0732">Signal</keyword>
<reference evidence="3 4" key="1">
    <citation type="submission" date="2023-08" db="EMBL/GenBank/DDBJ databases">
        <title>Functional and genomic diversity of the sorghum phyllosphere microbiome.</title>
        <authorList>
            <person name="Shade A."/>
        </authorList>
    </citation>
    <scope>NUCLEOTIDE SEQUENCE [LARGE SCALE GENOMIC DNA]</scope>
    <source>
        <strain evidence="3 4">SORGH_AS_0919</strain>
    </source>
</reference>
<dbReference type="PROSITE" id="PS51257">
    <property type="entry name" value="PROKAR_LIPOPROTEIN"/>
    <property type="match status" value="1"/>
</dbReference>
<comment type="caution">
    <text evidence="3">The sequence shown here is derived from an EMBL/GenBank/DDBJ whole genome shotgun (WGS) entry which is preliminary data.</text>
</comment>
<feature type="signal peptide" evidence="2">
    <location>
        <begin position="1"/>
        <end position="22"/>
    </location>
</feature>
<feature type="chain" id="PRO_5046903965" description="Host cell surface-exposed lipoprotein Ltp-like HTH region domain-containing protein" evidence="2">
    <location>
        <begin position="23"/>
        <end position="120"/>
    </location>
</feature>
<proteinExistence type="predicted"/>
<accession>A0ABU1HWQ3</accession>
<evidence type="ECO:0000256" key="1">
    <source>
        <dbReference type="SAM" id="MobiDB-lite"/>
    </source>
</evidence>
<organism evidence="3 4">
    <name type="scientific">Microbacterium paludicola</name>
    <dbReference type="NCBI Taxonomy" id="300019"/>
    <lineage>
        <taxon>Bacteria</taxon>
        <taxon>Bacillati</taxon>
        <taxon>Actinomycetota</taxon>
        <taxon>Actinomycetes</taxon>
        <taxon>Micrococcales</taxon>
        <taxon>Microbacteriaceae</taxon>
        <taxon>Microbacterium</taxon>
    </lineage>
</organism>
<dbReference type="RefSeq" id="WP_023951365.1">
    <property type="nucleotide sequence ID" value="NZ_JAVIZA010000001.1"/>
</dbReference>
<keyword evidence="4" id="KW-1185">Reference proteome</keyword>
<evidence type="ECO:0000256" key="2">
    <source>
        <dbReference type="SAM" id="SignalP"/>
    </source>
</evidence>